<dbReference type="RefSeq" id="WP_072727150.1">
    <property type="nucleotide sequence ID" value="NZ_BDIS01000042.1"/>
</dbReference>
<dbReference type="STRING" id="1603886.GCA_001895165_02321"/>
<keyword evidence="1" id="KW-0812">Transmembrane</keyword>
<keyword evidence="3" id="KW-1185">Reference proteome</keyword>
<comment type="caution">
    <text evidence="2">The sequence shown here is derived from an EMBL/GenBank/DDBJ whole genome shotgun (WGS) entry which is preliminary data.</text>
</comment>
<dbReference type="Proteomes" id="UP000216352">
    <property type="component" value="Unassembled WGS sequence"/>
</dbReference>
<proteinExistence type="predicted"/>
<gene>
    <name evidence="2" type="ORF">BLEM_2209</name>
</gene>
<name>A0A261FKQ0_9BIFI</name>
<feature type="transmembrane region" description="Helical" evidence="1">
    <location>
        <begin position="69"/>
        <end position="87"/>
    </location>
</feature>
<feature type="transmembrane region" description="Helical" evidence="1">
    <location>
        <begin position="47"/>
        <end position="64"/>
    </location>
</feature>
<evidence type="ECO:0000313" key="2">
    <source>
        <dbReference type="EMBL" id="OZG59734.1"/>
    </source>
</evidence>
<reference evidence="2 3" key="1">
    <citation type="journal article" date="2017" name="BMC Genomics">
        <title>Comparative genomic and phylogenomic analyses of the Bifidobacteriaceae family.</title>
        <authorList>
            <person name="Lugli G.A."/>
            <person name="Milani C."/>
            <person name="Turroni F."/>
            <person name="Duranti S."/>
            <person name="Mancabelli L."/>
            <person name="Mangifesta M."/>
            <person name="Ferrario C."/>
            <person name="Modesto M."/>
            <person name="Mattarelli P."/>
            <person name="Jiri K."/>
            <person name="van Sinderen D."/>
            <person name="Ventura M."/>
        </authorList>
    </citation>
    <scope>NUCLEOTIDE SEQUENCE [LARGE SCALE GENOMIC DNA]</scope>
    <source>
        <strain evidence="2 3">DSM 28807</strain>
    </source>
</reference>
<dbReference type="EMBL" id="MWWX01000020">
    <property type="protein sequence ID" value="OZG59734.1"/>
    <property type="molecule type" value="Genomic_DNA"/>
</dbReference>
<keyword evidence="1" id="KW-0472">Membrane</keyword>
<sequence length="138" mass="14331">METQTTSFDLTMRLRAKGAGFYVAALAAVAAVIGIVGNAMLGSFATLSTLLLAAGVVLFLASVALPWDLVVMCSYFCYIAAFCRFIAEQLYTISNVLTAIDANSFATSFIIAAAGCAAAMVIGLVGAIMPQDKRQTAA</sequence>
<keyword evidence="1" id="KW-1133">Transmembrane helix</keyword>
<evidence type="ECO:0000256" key="1">
    <source>
        <dbReference type="SAM" id="Phobius"/>
    </source>
</evidence>
<feature type="transmembrane region" description="Helical" evidence="1">
    <location>
        <begin position="107"/>
        <end position="129"/>
    </location>
</feature>
<dbReference type="AlphaFoldDB" id="A0A261FKQ0"/>
<accession>A0A261FKQ0</accession>
<feature type="transmembrane region" description="Helical" evidence="1">
    <location>
        <begin position="21"/>
        <end position="41"/>
    </location>
</feature>
<evidence type="ECO:0000313" key="3">
    <source>
        <dbReference type="Proteomes" id="UP000216352"/>
    </source>
</evidence>
<protein>
    <submittedName>
        <fullName evidence="2">Uncharacterized protein</fullName>
    </submittedName>
</protein>
<organism evidence="2 3">
    <name type="scientific">Bifidobacterium lemurum</name>
    <dbReference type="NCBI Taxonomy" id="1603886"/>
    <lineage>
        <taxon>Bacteria</taxon>
        <taxon>Bacillati</taxon>
        <taxon>Actinomycetota</taxon>
        <taxon>Actinomycetes</taxon>
        <taxon>Bifidobacteriales</taxon>
        <taxon>Bifidobacteriaceae</taxon>
        <taxon>Bifidobacterium</taxon>
    </lineage>
</organism>